<dbReference type="InterPro" id="IPR036390">
    <property type="entry name" value="WH_DNA-bd_sf"/>
</dbReference>
<gene>
    <name evidence="6" type="ORF">GCM10017083_46870</name>
</gene>
<dbReference type="Gene3D" id="1.10.10.10">
    <property type="entry name" value="Winged helix-like DNA-binding domain superfamily/Winged helix DNA-binding domain"/>
    <property type="match status" value="1"/>
</dbReference>
<name>A0A918XW29_9PROT</name>
<reference evidence="6" key="1">
    <citation type="journal article" date="2014" name="Int. J. Syst. Evol. Microbiol.">
        <title>Complete genome sequence of Corynebacterium casei LMG S-19264T (=DSM 44701T), isolated from a smear-ripened cheese.</title>
        <authorList>
            <consortium name="US DOE Joint Genome Institute (JGI-PGF)"/>
            <person name="Walter F."/>
            <person name="Albersmeier A."/>
            <person name="Kalinowski J."/>
            <person name="Ruckert C."/>
        </authorList>
    </citation>
    <scope>NUCLEOTIDE SEQUENCE</scope>
    <source>
        <strain evidence="6">KCTC 42651</strain>
    </source>
</reference>
<dbReference type="InterPro" id="IPR000847">
    <property type="entry name" value="LysR_HTH_N"/>
</dbReference>
<dbReference type="InterPro" id="IPR005119">
    <property type="entry name" value="LysR_subst-bd"/>
</dbReference>
<comment type="similarity">
    <text evidence="1">Belongs to the LysR transcriptional regulatory family.</text>
</comment>
<keyword evidence="4" id="KW-0804">Transcription</keyword>
<keyword evidence="2" id="KW-0805">Transcription regulation</keyword>
<dbReference type="Gene3D" id="3.40.190.10">
    <property type="entry name" value="Periplasmic binding protein-like II"/>
    <property type="match status" value="2"/>
</dbReference>
<evidence type="ECO:0000256" key="3">
    <source>
        <dbReference type="ARBA" id="ARBA00023125"/>
    </source>
</evidence>
<comment type="caution">
    <text evidence="6">The sequence shown here is derived from an EMBL/GenBank/DDBJ whole genome shotgun (WGS) entry which is preliminary data.</text>
</comment>
<dbReference type="EMBL" id="BMZS01000012">
    <property type="protein sequence ID" value="GHD60667.1"/>
    <property type="molecule type" value="Genomic_DNA"/>
</dbReference>
<sequence length="285" mass="29870">MPQLDSDLLRTFLAIVEAGSVSGGAGAIGRSQSATSLQVKQLEGIVGRPLFRRHGRGVTLTAAGEHLVPTARRVTTALDSALADLRGDGLRGRVRLGIPDDHGGSVLTRIVAGFGARHPDVELQVHCALGAGFDAALRSGALDIAVFEVAVPAADEEVLREGVLGWLCSPEHDLDSAEVLPVALFDRDCWWRDRALSDLEAAGRRYRVVFMSESAAGVRAAVHAGAAAALLDREHPADGLVPLTGMGARHRSYLVLRSSVAATGAVCDAVREAIRIAFGGSVRPA</sequence>
<proteinExistence type="inferred from homology"/>
<dbReference type="PROSITE" id="PS50931">
    <property type="entry name" value="HTH_LYSR"/>
    <property type="match status" value="1"/>
</dbReference>
<dbReference type="PANTHER" id="PTHR30579:SF7">
    <property type="entry name" value="HTH-TYPE TRANSCRIPTIONAL REGULATOR LRHA-RELATED"/>
    <property type="match status" value="1"/>
</dbReference>
<evidence type="ECO:0000256" key="2">
    <source>
        <dbReference type="ARBA" id="ARBA00023015"/>
    </source>
</evidence>
<organism evidence="6 7">
    <name type="scientific">Thalassobaculum fulvum</name>
    <dbReference type="NCBI Taxonomy" id="1633335"/>
    <lineage>
        <taxon>Bacteria</taxon>
        <taxon>Pseudomonadati</taxon>
        <taxon>Pseudomonadota</taxon>
        <taxon>Alphaproteobacteria</taxon>
        <taxon>Rhodospirillales</taxon>
        <taxon>Thalassobaculaceae</taxon>
        <taxon>Thalassobaculum</taxon>
    </lineage>
</organism>
<dbReference type="SUPFAM" id="SSF53850">
    <property type="entry name" value="Periplasmic binding protein-like II"/>
    <property type="match status" value="1"/>
</dbReference>
<evidence type="ECO:0000256" key="4">
    <source>
        <dbReference type="ARBA" id="ARBA00023163"/>
    </source>
</evidence>
<feature type="domain" description="HTH lysR-type" evidence="5">
    <location>
        <begin position="4"/>
        <end position="61"/>
    </location>
</feature>
<dbReference type="Pfam" id="PF03466">
    <property type="entry name" value="LysR_substrate"/>
    <property type="match status" value="1"/>
</dbReference>
<evidence type="ECO:0000256" key="1">
    <source>
        <dbReference type="ARBA" id="ARBA00009437"/>
    </source>
</evidence>
<dbReference type="Pfam" id="PF00126">
    <property type="entry name" value="HTH_1"/>
    <property type="match status" value="1"/>
</dbReference>
<dbReference type="RefSeq" id="WP_189994239.1">
    <property type="nucleotide sequence ID" value="NZ_BMZS01000012.1"/>
</dbReference>
<dbReference type="Proteomes" id="UP000630353">
    <property type="component" value="Unassembled WGS sequence"/>
</dbReference>
<dbReference type="PANTHER" id="PTHR30579">
    <property type="entry name" value="TRANSCRIPTIONAL REGULATOR"/>
    <property type="match status" value="1"/>
</dbReference>
<dbReference type="AlphaFoldDB" id="A0A918XW29"/>
<keyword evidence="3" id="KW-0238">DNA-binding</keyword>
<accession>A0A918XW29</accession>
<dbReference type="SUPFAM" id="SSF46785">
    <property type="entry name" value="Winged helix' DNA-binding domain"/>
    <property type="match status" value="1"/>
</dbReference>
<reference evidence="6" key="2">
    <citation type="submission" date="2020-09" db="EMBL/GenBank/DDBJ databases">
        <authorList>
            <person name="Sun Q."/>
            <person name="Kim S."/>
        </authorList>
    </citation>
    <scope>NUCLEOTIDE SEQUENCE</scope>
    <source>
        <strain evidence="6">KCTC 42651</strain>
    </source>
</reference>
<dbReference type="InterPro" id="IPR050176">
    <property type="entry name" value="LTTR"/>
</dbReference>
<dbReference type="GO" id="GO:0003700">
    <property type="term" value="F:DNA-binding transcription factor activity"/>
    <property type="evidence" value="ECO:0007669"/>
    <property type="project" value="InterPro"/>
</dbReference>
<protein>
    <submittedName>
        <fullName evidence="6">LysR family transcriptional regulator</fullName>
    </submittedName>
</protein>
<evidence type="ECO:0000313" key="7">
    <source>
        <dbReference type="Proteomes" id="UP000630353"/>
    </source>
</evidence>
<evidence type="ECO:0000259" key="5">
    <source>
        <dbReference type="PROSITE" id="PS50931"/>
    </source>
</evidence>
<dbReference type="GO" id="GO:0003677">
    <property type="term" value="F:DNA binding"/>
    <property type="evidence" value="ECO:0007669"/>
    <property type="project" value="UniProtKB-KW"/>
</dbReference>
<dbReference type="InterPro" id="IPR036388">
    <property type="entry name" value="WH-like_DNA-bd_sf"/>
</dbReference>
<keyword evidence="7" id="KW-1185">Reference proteome</keyword>
<evidence type="ECO:0000313" key="6">
    <source>
        <dbReference type="EMBL" id="GHD60667.1"/>
    </source>
</evidence>